<dbReference type="Gene3D" id="3.40.50.720">
    <property type="entry name" value="NAD(P)-binding Rossmann-like Domain"/>
    <property type="match status" value="2"/>
</dbReference>
<dbReference type="Pfam" id="PF13460">
    <property type="entry name" value="NAD_binding_10"/>
    <property type="match status" value="1"/>
</dbReference>
<dbReference type="STRING" id="1423790.BN53_02155"/>
<dbReference type="PATRIC" id="fig|1423790.3.peg.998"/>
<comment type="similarity">
    <text evidence="1">Belongs to the short-chain dehydrogenases/reductases (SDR) family.</text>
</comment>
<feature type="domain" description="NAD(P)-binding" evidence="3">
    <location>
        <begin position="9"/>
        <end position="172"/>
    </location>
</feature>
<sequence>MSKNILILGAAGQISQMLISNLLENTDFNLKLYGRNLSKRIRVTDVSRETVIDGDFSDKAKLVQAMKDVDVVYLNSMESVADTQTIVVAMNEAGVKRIIGATIVGIYDEFDGPLKEWTNANLSESYRIDERKSAQLVENSNLDYTLVRLTWLFNDESHLDYVLLEKGEEVKQNFDVNVFGLMQVTQMVMPYMRQKQSGHIINLASISGTVTGPSQSIYSATKAAVIMMGEALADEVAAFGIKVTSIAPSGVRTDFLDQSSMKTPAKKIADYDIVKQTMKGLANFNHNQSGDPDLVAKAILEVAKMEQAPRRLYLGKPAIMASQSQIGRIVDETNQHLDLSNSIDTL</sequence>
<dbReference type="eggNOG" id="COG0702">
    <property type="taxonomic scope" value="Bacteria"/>
</dbReference>
<name>I7JXS0_9LACO</name>
<dbReference type="PRINTS" id="PR00081">
    <property type="entry name" value="GDHRDH"/>
</dbReference>
<reference evidence="4 5" key="1">
    <citation type="submission" date="2012-06" db="EMBL/GenBank/DDBJ databases">
        <title>Draft Genome Sequence of Lactobacillus pasteurii CRBIP 24.76T.</title>
        <authorList>
            <person name="Cousin S."/>
            <person name="Bouchier C."/>
            <person name="Loux V."/>
            <person name="Ma L."/>
            <person name="Creno S."/>
            <person name="Bizet C."/>
            <person name="Clermont D."/>
        </authorList>
    </citation>
    <scope>NUCLEOTIDE SEQUENCE [LARGE SCALE GENOMIC DNA]</scope>
    <source>
        <strain evidence="5">CRBIP 24.76T</strain>
    </source>
</reference>
<dbReference type="PANTHER" id="PTHR43976:SF16">
    <property type="entry name" value="SHORT-CHAIN DEHYDROGENASE_REDUCTASE FAMILY PROTEIN"/>
    <property type="match status" value="1"/>
</dbReference>
<dbReference type="eggNOG" id="COG4221">
    <property type="taxonomic scope" value="Bacteria"/>
</dbReference>
<dbReference type="AlphaFoldDB" id="I7JXS0"/>
<dbReference type="RefSeq" id="WP_009559460.1">
    <property type="nucleotide sequence ID" value="NZ_AYZN01000002.1"/>
</dbReference>
<evidence type="ECO:0000256" key="2">
    <source>
        <dbReference type="ARBA" id="ARBA00023002"/>
    </source>
</evidence>
<dbReference type="OrthoDB" id="9775296at2"/>
<dbReference type="GO" id="GO:0016491">
    <property type="term" value="F:oxidoreductase activity"/>
    <property type="evidence" value="ECO:0007669"/>
    <property type="project" value="UniProtKB-KW"/>
</dbReference>
<gene>
    <name evidence="4" type="ORF">BN53_02155</name>
</gene>
<keyword evidence="5" id="KW-1185">Reference proteome</keyword>
<evidence type="ECO:0000256" key="1">
    <source>
        <dbReference type="ARBA" id="ARBA00006484"/>
    </source>
</evidence>
<keyword evidence="2" id="KW-0560">Oxidoreductase</keyword>
<dbReference type="InterPro" id="IPR036291">
    <property type="entry name" value="NAD(P)-bd_dom_sf"/>
</dbReference>
<evidence type="ECO:0000259" key="3">
    <source>
        <dbReference type="Pfam" id="PF13460"/>
    </source>
</evidence>
<proteinExistence type="inferred from homology"/>
<dbReference type="InterPro" id="IPR051911">
    <property type="entry name" value="SDR_oxidoreductase"/>
</dbReference>
<dbReference type="InterPro" id="IPR016040">
    <property type="entry name" value="NAD(P)-bd_dom"/>
</dbReference>
<dbReference type="EMBL" id="CAKD01000013">
    <property type="protein sequence ID" value="CCI84905.1"/>
    <property type="molecule type" value="Genomic_DNA"/>
</dbReference>
<dbReference type="Proteomes" id="UP000009311">
    <property type="component" value="Unassembled WGS sequence"/>
</dbReference>
<dbReference type="PROSITE" id="PS00061">
    <property type="entry name" value="ADH_SHORT"/>
    <property type="match status" value="1"/>
</dbReference>
<comment type="caution">
    <text evidence="4">The sequence shown here is derived from an EMBL/GenBank/DDBJ whole genome shotgun (WGS) entry which is preliminary data.</text>
</comment>
<dbReference type="SUPFAM" id="SSF51735">
    <property type="entry name" value="NAD(P)-binding Rossmann-fold domains"/>
    <property type="match status" value="1"/>
</dbReference>
<accession>I7JXS0</accession>
<dbReference type="InterPro" id="IPR002347">
    <property type="entry name" value="SDR_fam"/>
</dbReference>
<organism evidence="4 5">
    <name type="scientific">Lactobacillus pasteurii DSM 23907 = CRBIP 24.76</name>
    <dbReference type="NCBI Taxonomy" id="1423790"/>
    <lineage>
        <taxon>Bacteria</taxon>
        <taxon>Bacillati</taxon>
        <taxon>Bacillota</taxon>
        <taxon>Bacilli</taxon>
        <taxon>Lactobacillales</taxon>
        <taxon>Lactobacillaceae</taxon>
        <taxon>Lactobacillus</taxon>
    </lineage>
</organism>
<evidence type="ECO:0000313" key="5">
    <source>
        <dbReference type="Proteomes" id="UP000009311"/>
    </source>
</evidence>
<evidence type="ECO:0000313" key="4">
    <source>
        <dbReference type="EMBL" id="CCI84905.1"/>
    </source>
</evidence>
<protein>
    <submittedName>
        <fullName evidence="4">G5JY44 (KR domain protein)</fullName>
    </submittedName>
</protein>
<dbReference type="PANTHER" id="PTHR43976">
    <property type="entry name" value="SHORT CHAIN DEHYDROGENASE"/>
    <property type="match status" value="1"/>
</dbReference>
<dbReference type="InterPro" id="IPR020904">
    <property type="entry name" value="Sc_DH/Rdtase_CS"/>
</dbReference>